<proteinExistence type="predicted"/>
<feature type="domain" description="HTH araC/xylS-type" evidence="4">
    <location>
        <begin position="192"/>
        <end position="290"/>
    </location>
</feature>
<gene>
    <name evidence="5" type="ORF">SAMN04488077_11491</name>
</gene>
<protein>
    <submittedName>
        <fullName evidence="5">AraC-type DNA-binding protein</fullName>
    </submittedName>
</protein>
<dbReference type="PANTHER" id="PTHR43436">
    <property type="entry name" value="ARAC-FAMILY TRANSCRIPTIONAL REGULATOR"/>
    <property type="match status" value="1"/>
</dbReference>
<dbReference type="PROSITE" id="PS00041">
    <property type="entry name" value="HTH_ARAC_FAMILY_1"/>
    <property type="match status" value="1"/>
</dbReference>
<evidence type="ECO:0000256" key="3">
    <source>
        <dbReference type="ARBA" id="ARBA00023163"/>
    </source>
</evidence>
<sequence>MTRLLDRATALMDRAGLPQGSLAHADSGMHVLRFHTPSPQQATVYRPLLCLVLQGSKQVSAGARNLTVAAADSLIVSHALPVVSRITRATPETPYVALVFPIDLDLLRGLAAAVPPAGGMRSNDPFSITRCPTDPAMQDALTRYLDQCAKGGTRQLLAPITRQEIHARLILGAHADALQKLLWQETTASRIFQATREIQSDLSRTVVVGELADRIGMSQSAFFVHFKAVTGTSPLQYQKDLRLLHARDALRGSDAKVSEIAFHVGYESSAQFSREYARKFGLSPRQDRATLAAE</sequence>
<dbReference type="Proteomes" id="UP000182160">
    <property type="component" value="Unassembled WGS sequence"/>
</dbReference>
<dbReference type="PROSITE" id="PS01124">
    <property type="entry name" value="HTH_ARAC_FAMILY_2"/>
    <property type="match status" value="1"/>
</dbReference>
<dbReference type="SMART" id="SM00342">
    <property type="entry name" value="HTH_ARAC"/>
    <property type="match status" value="1"/>
</dbReference>
<evidence type="ECO:0000259" key="4">
    <source>
        <dbReference type="PROSITE" id="PS01124"/>
    </source>
</evidence>
<name>A0A1H8F9P5_9RHOB</name>
<evidence type="ECO:0000313" key="6">
    <source>
        <dbReference type="Proteomes" id="UP000182160"/>
    </source>
</evidence>
<dbReference type="PRINTS" id="PR00032">
    <property type="entry name" value="HTHARAC"/>
</dbReference>
<keyword evidence="2 5" id="KW-0238">DNA-binding</keyword>
<dbReference type="InterPro" id="IPR018060">
    <property type="entry name" value="HTH_AraC"/>
</dbReference>
<reference evidence="5 6" key="1">
    <citation type="submission" date="2016-10" db="EMBL/GenBank/DDBJ databases">
        <authorList>
            <person name="de Groot N.N."/>
        </authorList>
    </citation>
    <scope>NUCLEOTIDE SEQUENCE [LARGE SCALE GENOMIC DNA]</scope>
    <source>
        <strain evidence="5 6">DSM 11457</strain>
    </source>
</reference>
<evidence type="ECO:0000313" key="5">
    <source>
        <dbReference type="EMBL" id="SEN27748.1"/>
    </source>
</evidence>
<organism evidence="5 6">
    <name type="scientific">Roseovarius tolerans</name>
    <dbReference type="NCBI Taxonomy" id="74031"/>
    <lineage>
        <taxon>Bacteria</taxon>
        <taxon>Pseudomonadati</taxon>
        <taxon>Pseudomonadota</taxon>
        <taxon>Alphaproteobacteria</taxon>
        <taxon>Rhodobacterales</taxon>
        <taxon>Roseobacteraceae</taxon>
        <taxon>Roseovarius</taxon>
    </lineage>
</organism>
<keyword evidence="3" id="KW-0804">Transcription</keyword>
<dbReference type="EMBL" id="FOBO01000014">
    <property type="protein sequence ID" value="SEN27748.1"/>
    <property type="molecule type" value="Genomic_DNA"/>
</dbReference>
<dbReference type="SUPFAM" id="SSF46689">
    <property type="entry name" value="Homeodomain-like"/>
    <property type="match status" value="2"/>
</dbReference>
<dbReference type="InterPro" id="IPR018062">
    <property type="entry name" value="HTH_AraC-typ_CS"/>
</dbReference>
<dbReference type="Gene3D" id="1.10.10.60">
    <property type="entry name" value="Homeodomain-like"/>
    <property type="match status" value="2"/>
</dbReference>
<dbReference type="AlphaFoldDB" id="A0A1H8F9P5"/>
<dbReference type="InterPro" id="IPR009057">
    <property type="entry name" value="Homeodomain-like_sf"/>
</dbReference>
<accession>A0A1H8F9P5</accession>
<dbReference type="RefSeq" id="WP_074787478.1">
    <property type="nucleotide sequence ID" value="NZ_FOBO01000014.1"/>
</dbReference>
<dbReference type="GO" id="GO:0003700">
    <property type="term" value="F:DNA-binding transcription factor activity"/>
    <property type="evidence" value="ECO:0007669"/>
    <property type="project" value="InterPro"/>
</dbReference>
<evidence type="ECO:0000256" key="2">
    <source>
        <dbReference type="ARBA" id="ARBA00023125"/>
    </source>
</evidence>
<dbReference type="InterPro" id="IPR020449">
    <property type="entry name" value="Tscrpt_reg_AraC-type_HTH"/>
</dbReference>
<dbReference type="Pfam" id="PF06719">
    <property type="entry name" value="AraC_N"/>
    <property type="match status" value="1"/>
</dbReference>
<dbReference type="GO" id="GO:0043565">
    <property type="term" value="F:sequence-specific DNA binding"/>
    <property type="evidence" value="ECO:0007669"/>
    <property type="project" value="InterPro"/>
</dbReference>
<evidence type="ECO:0000256" key="1">
    <source>
        <dbReference type="ARBA" id="ARBA00023015"/>
    </source>
</evidence>
<dbReference type="Pfam" id="PF12833">
    <property type="entry name" value="HTH_18"/>
    <property type="match status" value="1"/>
</dbReference>
<keyword evidence="1" id="KW-0805">Transcription regulation</keyword>
<dbReference type="InterPro" id="IPR009594">
    <property type="entry name" value="Tscrpt_reg_HTH_AraC_N"/>
</dbReference>
<dbReference type="PANTHER" id="PTHR43436:SF1">
    <property type="entry name" value="TRANSCRIPTIONAL REGULATORY PROTEIN"/>
    <property type="match status" value="1"/>
</dbReference>